<dbReference type="NCBIfam" id="TIGR02584">
    <property type="entry name" value="cas_NE0113"/>
    <property type="match status" value="1"/>
</dbReference>
<evidence type="ECO:0000313" key="3">
    <source>
        <dbReference type="Proteomes" id="UP000218054"/>
    </source>
</evidence>
<protein>
    <submittedName>
        <fullName evidence="2">TIGR02584 family CRISPR-associated protein</fullName>
    </submittedName>
</protein>
<feature type="domain" description="CRISPR system ring nuclease SSO2081-like" evidence="1">
    <location>
        <begin position="59"/>
        <end position="269"/>
    </location>
</feature>
<dbReference type="AlphaFoldDB" id="A0A2A2AFE7"/>
<comment type="caution">
    <text evidence="2">The sequence shown here is derived from an EMBL/GenBank/DDBJ whole genome shotgun (WGS) entry which is preliminary data.</text>
</comment>
<dbReference type="Proteomes" id="UP000218054">
    <property type="component" value="Unassembled WGS sequence"/>
</dbReference>
<dbReference type="CDD" id="cd09741">
    <property type="entry name" value="Csx1_III-U"/>
    <property type="match status" value="1"/>
</dbReference>
<gene>
    <name evidence="2" type="ORF">CK625_10980</name>
</gene>
<accession>A0A2A2AFE7</accession>
<evidence type="ECO:0000313" key="2">
    <source>
        <dbReference type="EMBL" id="PAT36458.1"/>
    </source>
</evidence>
<evidence type="ECO:0000259" key="1">
    <source>
        <dbReference type="Pfam" id="PF09623"/>
    </source>
</evidence>
<dbReference type="Pfam" id="PF09623">
    <property type="entry name" value="Cas_NE0113"/>
    <property type="match status" value="1"/>
</dbReference>
<sequence length="464" mass="51432">MPDDVLAGSPKGALPFLPSPKLGFKHLTHASSDTASRIDQRVTHSMKPLHILLATTGSSPQVITETLYAIAHERRTWPDEIYLITTRLGKTKAQQGLIAQGHLQRLCQQLQRPLPAFDESHILVVPNAQGEPVEDARSLADHEALADFIMTEVRNRTAQPHCSLHASLAGGRKTMTFYMGYAMSLFGRAQDSLSHVLVSEGYENIPDFWFPTNADAHRHIRTASGHTLDASAARVTLAPIPFIRHRHNLPEVLLQASAPEPEPVRFAQLVQLINLGENPEGLQLIVDIRQRCIRLESAAPALCLVFHPSAIDLAFFCLMARASIAHENDITRPASGKADPSLAKLMLDELMPLCGLQSCGDWRQDLNALSNWNITRAEFKDASLTTLQKGVSQSWFDTRKNTLGQLFAQRLPAKLAQWLAPAIVWSETGQRLDWRLQDTTPKRGGYGLPLPAAQIRIVEALHRH</sequence>
<name>A0A2A2AFE7_9BURK</name>
<proteinExistence type="predicted"/>
<organism evidence="2 3">
    <name type="scientific">Vandammella animalimorsus</name>
    <dbReference type="NCBI Taxonomy" id="2029117"/>
    <lineage>
        <taxon>Bacteria</taxon>
        <taxon>Pseudomonadati</taxon>
        <taxon>Pseudomonadota</taxon>
        <taxon>Betaproteobacteria</taxon>
        <taxon>Burkholderiales</taxon>
        <taxon>Comamonadaceae</taxon>
        <taxon>Vandammella</taxon>
    </lineage>
</organism>
<keyword evidence="3" id="KW-1185">Reference proteome</keyword>
<dbReference type="EMBL" id="NSJB01000010">
    <property type="protein sequence ID" value="PAT36458.1"/>
    <property type="molecule type" value="Genomic_DNA"/>
</dbReference>
<reference evidence="2 3" key="1">
    <citation type="submission" date="2017-08" db="EMBL/GenBank/DDBJ databases">
        <title>WGS of Clinical strains of the CDC Group NO-1 linked to zoonotic infections in humans.</title>
        <authorList>
            <person name="Bernier A.-M."/>
            <person name="Bernard K."/>
        </authorList>
    </citation>
    <scope>NUCLEOTIDE SEQUENCE [LARGE SCALE GENOMIC DNA]</scope>
    <source>
        <strain evidence="2 3">NML00-0135</strain>
    </source>
</reference>
<dbReference type="InterPro" id="IPR013413">
    <property type="entry name" value="CRISPR-assoc_prot_NE0113"/>
</dbReference>
<dbReference type="InterPro" id="IPR019092">
    <property type="entry name" value="SSO2081-like_dom"/>
</dbReference>